<organism evidence="5 6">
    <name type="scientific">Gellertiella hungarica</name>
    <dbReference type="NCBI Taxonomy" id="1572859"/>
    <lineage>
        <taxon>Bacteria</taxon>
        <taxon>Pseudomonadati</taxon>
        <taxon>Pseudomonadota</taxon>
        <taxon>Alphaproteobacteria</taxon>
        <taxon>Hyphomicrobiales</taxon>
        <taxon>Rhizobiaceae</taxon>
        <taxon>Gellertiella</taxon>
    </lineage>
</organism>
<dbReference type="Pfam" id="PF04586">
    <property type="entry name" value="Peptidase_S78"/>
    <property type="match status" value="1"/>
</dbReference>
<dbReference type="GO" id="GO:0008233">
    <property type="term" value="F:peptidase activity"/>
    <property type="evidence" value="ECO:0007669"/>
    <property type="project" value="UniProtKB-KW"/>
</dbReference>
<evidence type="ECO:0000313" key="6">
    <source>
        <dbReference type="Proteomes" id="UP000528286"/>
    </source>
</evidence>
<dbReference type="NCBIfam" id="TIGR01543">
    <property type="entry name" value="proheadase_HK97"/>
    <property type="match status" value="1"/>
</dbReference>
<protein>
    <recommendedName>
        <fullName evidence="4">Prohead serine protease domain-containing protein</fullName>
    </recommendedName>
</protein>
<dbReference type="EMBL" id="JACIEZ010000005">
    <property type="protein sequence ID" value="MBB4065730.1"/>
    <property type="molecule type" value="Genomic_DNA"/>
</dbReference>
<comment type="caution">
    <text evidence="5">The sequence shown here is derived from an EMBL/GenBank/DDBJ whole genome shotgun (WGS) entry which is preliminary data.</text>
</comment>
<keyword evidence="6" id="KW-1185">Reference proteome</keyword>
<gene>
    <name evidence="5" type="ORF">GGR23_002937</name>
</gene>
<evidence type="ECO:0000313" key="5">
    <source>
        <dbReference type="EMBL" id="MBB4065730.1"/>
    </source>
</evidence>
<dbReference type="InterPro" id="IPR054613">
    <property type="entry name" value="Peptidase_S78_dom"/>
</dbReference>
<dbReference type="SUPFAM" id="SSF50789">
    <property type="entry name" value="Herpes virus serine proteinase, assemblin"/>
    <property type="match status" value="1"/>
</dbReference>
<sequence length="166" mass="17763">MTPSTEPGPGEAAGLPAPVRRIAPLAVSGLGRQGRFTGYASVFGRPDLAADVIEHGAFRLSLERRGPEGVRMLYQHDPAEVIGRWIVIREDTHGLYVEGQLTPAPRALRRFMPICSTGRSTGCPSASAPCAPIARRAAGFAASWRPISGKSPSSPFRCCRRRGSAR</sequence>
<evidence type="ECO:0000256" key="3">
    <source>
        <dbReference type="ARBA" id="ARBA00022801"/>
    </source>
</evidence>
<evidence type="ECO:0000256" key="2">
    <source>
        <dbReference type="ARBA" id="ARBA00022670"/>
    </source>
</evidence>
<dbReference type="GO" id="GO:0006508">
    <property type="term" value="P:proteolysis"/>
    <property type="evidence" value="ECO:0007669"/>
    <property type="project" value="UniProtKB-KW"/>
</dbReference>
<dbReference type="AlphaFoldDB" id="A0A7W6J6K6"/>
<accession>A0A7W6J6K6</accession>
<evidence type="ECO:0000256" key="1">
    <source>
        <dbReference type="ARBA" id="ARBA00022612"/>
    </source>
</evidence>
<name>A0A7W6J6K6_9HYPH</name>
<dbReference type="InterPro" id="IPR006433">
    <property type="entry name" value="Prohead_protease"/>
</dbReference>
<evidence type="ECO:0000259" key="4">
    <source>
        <dbReference type="Pfam" id="PF04586"/>
    </source>
</evidence>
<keyword evidence="2" id="KW-0645">Protease</keyword>
<keyword evidence="1" id="KW-1188">Viral release from host cell</keyword>
<keyword evidence="3" id="KW-0378">Hydrolase</keyword>
<dbReference type="Proteomes" id="UP000528286">
    <property type="component" value="Unassembled WGS sequence"/>
</dbReference>
<proteinExistence type="predicted"/>
<feature type="domain" description="Prohead serine protease" evidence="4">
    <location>
        <begin position="34"/>
        <end position="107"/>
    </location>
</feature>
<reference evidence="5 6" key="1">
    <citation type="submission" date="2020-08" db="EMBL/GenBank/DDBJ databases">
        <title>Genomic Encyclopedia of Type Strains, Phase IV (KMG-IV): sequencing the most valuable type-strain genomes for metagenomic binning, comparative biology and taxonomic classification.</title>
        <authorList>
            <person name="Goeker M."/>
        </authorList>
    </citation>
    <scope>NUCLEOTIDE SEQUENCE [LARGE SCALE GENOMIC DNA]</scope>
    <source>
        <strain evidence="5 6">DSM 29853</strain>
    </source>
</reference>